<dbReference type="InterPro" id="IPR013324">
    <property type="entry name" value="RNA_pol_sigma_r3/r4-like"/>
</dbReference>
<organism evidence="7 8">
    <name type="scientific">Roseateles paludis</name>
    <dbReference type="NCBI Taxonomy" id="3145238"/>
    <lineage>
        <taxon>Bacteria</taxon>
        <taxon>Pseudomonadati</taxon>
        <taxon>Pseudomonadota</taxon>
        <taxon>Betaproteobacteria</taxon>
        <taxon>Burkholderiales</taxon>
        <taxon>Sphaerotilaceae</taxon>
        <taxon>Roseateles</taxon>
    </lineage>
</organism>
<dbReference type="InterPro" id="IPR039425">
    <property type="entry name" value="RNA_pol_sigma-70-like"/>
</dbReference>
<name>A0ABV0G2K8_9BURK</name>
<protein>
    <submittedName>
        <fullName evidence="7">RNA polymerase sigma factor</fullName>
    </submittedName>
</protein>
<evidence type="ECO:0000313" key="8">
    <source>
        <dbReference type="Proteomes" id="UP001495147"/>
    </source>
</evidence>
<keyword evidence="2" id="KW-0805">Transcription regulation</keyword>
<evidence type="ECO:0000259" key="6">
    <source>
        <dbReference type="Pfam" id="PF22029"/>
    </source>
</evidence>
<comment type="similarity">
    <text evidence="1">Belongs to the sigma-70 factor family. ECF subfamily.</text>
</comment>
<dbReference type="PANTHER" id="PTHR43133:SF25">
    <property type="entry name" value="RNA POLYMERASE SIGMA FACTOR RFAY-RELATED"/>
    <property type="match status" value="1"/>
</dbReference>
<dbReference type="InterPro" id="IPR013325">
    <property type="entry name" value="RNA_pol_sigma_r2"/>
</dbReference>
<dbReference type="RefSeq" id="WP_347704736.1">
    <property type="nucleotide sequence ID" value="NZ_JBDPZD010000002.1"/>
</dbReference>
<comment type="caution">
    <text evidence="7">The sequence shown here is derived from an EMBL/GenBank/DDBJ whole genome shotgun (WGS) entry which is preliminary data.</text>
</comment>
<reference evidence="7 8" key="1">
    <citation type="submission" date="2024-05" db="EMBL/GenBank/DDBJ databases">
        <title>Roseateles sp. DJS-2-20 16S ribosomal RNA gene Genome sequencing and assembly.</title>
        <authorList>
            <person name="Woo H."/>
        </authorList>
    </citation>
    <scope>NUCLEOTIDE SEQUENCE [LARGE SCALE GENOMIC DNA]</scope>
    <source>
        <strain evidence="7 8">DJS-2-20</strain>
    </source>
</reference>
<proteinExistence type="inferred from homology"/>
<dbReference type="SUPFAM" id="SSF88659">
    <property type="entry name" value="Sigma3 and sigma4 domains of RNA polymerase sigma factors"/>
    <property type="match status" value="1"/>
</dbReference>
<dbReference type="InterPro" id="IPR053866">
    <property type="entry name" value="PhyR_sigma2"/>
</dbReference>
<sequence>MESPPAPTAFGPELAALLPRLRRFGRLLTGHAQDADDLVQLALERAWQHQARWEPGTRLDSWVFRIMQNAWIDEVRARQRQSRVLVSVDHETLAETGAGPDSPSPADALAVRQAVSRLSEDHRAAVALVLVEGLSYKEAADALGVPIGTLTSRLARAREQLQNLLSPEEPRPCLS</sequence>
<dbReference type="Pfam" id="PF08281">
    <property type="entry name" value="Sigma70_r4_2"/>
    <property type="match status" value="1"/>
</dbReference>
<dbReference type="InterPro" id="IPR013249">
    <property type="entry name" value="RNA_pol_sigma70_r4_t2"/>
</dbReference>
<dbReference type="EMBL" id="JBDPZD010000002">
    <property type="protein sequence ID" value="MEO3691929.1"/>
    <property type="molecule type" value="Genomic_DNA"/>
</dbReference>
<dbReference type="SUPFAM" id="SSF88946">
    <property type="entry name" value="Sigma2 domain of RNA polymerase sigma factors"/>
    <property type="match status" value="1"/>
</dbReference>
<dbReference type="Gene3D" id="1.10.1740.10">
    <property type="match status" value="1"/>
</dbReference>
<dbReference type="InterPro" id="IPR014284">
    <property type="entry name" value="RNA_pol_sigma-70_dom"/>
</dbReference>
<dbReference type="InterPro" id="IPR036388">
    <property type="entry name" value="WH-like_DNA-bd_sf"/>
</dbReference>
<evidence type="ECO:0000259" key="5">
    <source>
        <dbReference type="Pfam" id="PF08281"/>
    </source>
</evidence>
<keyword evidence="4" id="KW-0804">Transcription</keyword>
<feature type="domain" description="PhyR sigma2" evidence="6">
    <location>
        <begin position="14"/>
        <end position="67"/>
    </location>
</feature>
<gene>
    <name evidence="7" type="ORF">ABDJ85_10650</name>
</gene>
<evidence type="ECO:0000256" key="1">
    <source>
        <dbReference type="ARBA" id="ARBA00010641"/>
    </source>
</evidence>
<evidence type="ECO:0000256" key="3">
    <source>
        <dbReference type="ARBA" id="ARBA00023082"/>
    </source>
</evidence>
<dbReference type="NCBIfam" id="TIGR02937">
    <property type="entry name" value="sigma70-ECF"/>
    <property type="match status" value="1"/>
</dbReference>
<keyword evidence="8" id="KW-1185">Reference proteome</keyword>
<dbReference type="CDD" id="cd06171">
    <property type="entry name" value="Sigma70_r4"/>
    <property type="match status" value="1"/>
</dbReference>
<dbReference type="PANTHER" id="PTHR43133">
    <property type="entry name" value="RNA POLYMERASE ECF-TYPE SIGMA FACTO"/>
    <property type="match status" value="1"/>
</dbReference>
<evidence type="ECO:0000313" key="7">
    <source>
        <dbReference type="EMBL" id="MEO3691929.1"/>
    </source>
</evidence>
<evidence type="ECO:0000256" key="2">
    <source>
        <dbReference type="ARBA" id="ARBA00023015"/>
    </source>
</evidence>
<evidence type="ECO:0000256" key="4">
    <source>
        <dbReference type="ARBA" id="ARBA00023163"/>
    </source>
</evidence>
<dbReference type="Pfam" id="PF22029">
    <property type="entry name" value="PhyR_sigma2"/>
    <property type="match status" value="1"/>
</dbReference>
<keyword evidence="3" id="KW-0731">Sigma factor</keyword>
<dbReference type="Gene3D" id="1.10.10.10">
    <property type="entry name" value="Winged helix-like DNA-binding domain superfamily/Winged helix DNA-binding domain"/>
    <property type="match status" value="1"/>
</dbReference>
<accession>A0ABV0G2K8</accession>
<dbReference type="Proteomes" id="UP001495147">
    <property type="component" value="Unassembled WGS sequence"/>
</dbReference>
<feature type="domain" description="RNA polymerase sigma factor 70 region 4 type 2" evidence="5">
    <location>
        <begin position="109"/>
        <end position="161"/>
    </location>
</feature>